<dbReference type="GO" id="GO:0005524">
    <property type="term" value="F:ATP binding"/>
    <property type="evidence" value="ECO:0007669"/>
    <property type="project" value="UniProtKB-UniRule"/>
</dbReference>
<dbReference type="PROSITE" id="PS50127">
    <property type="entry name" value="UBC_2"/>
    <property type="match status" value="1"/>
</dbReference>
<dbReference type="EMBL" id="JAHFYH010000017">
    <property type="protein sequence ID" value="KAH0224750.1"/>
    <property type="molecule type" value="Genomic_DNA"/>
</dbReference>
<dbReference type="SMART" id="SM00212">
    <property type="entry name" value="UBCc"/>
    <property type="match status" value="1"/>
</dbReference>
<dbReference type="CDD" id="cd23811">
    <property type="entry name" value="UBCc_ScCDC34-like"/>
    <property type="match status" value="1"/>
</dbReference>
<dbReference type="InterPro" id="IPR023313">
    <property type="entry name" value="UBQ-conjugating_AS"/>
</dbReference>
<dbReference type="Pfam" id="PF00179">
    <property type="entry name" value="UQ_con"/>
    <property type="match status" value="1"/>
</dbReference>
<organism evidence="11 12">
    <name type="scientific">Aureobasidium melanogenum</name>
    <name type="common">Aureobasidium pullulans var. melanogenum</name>
    <dbReference type="NCBI Taxonomy" id="46634"/>
    <lineage>
        <taxon>Eukaryota</taxon>
        <taxon>Fungi</taxon>
        <taxon>Dikarya</taxon>
        <taxon>Ascomycota</taxon>
        <taxon>Pezizomycotina</taxon>
        <taxon>Dothideomycetes</taxon>
        <taxon>Dothideomycetidae</taxon>
        <taxon>Dothideales</taxon>
        <taxon>Saccotheciaceae</taxon>
        <taxon>Aureobasidium</taxon>
    </lineage>
</organism>
<evidence type="ECO:0000256" key="9">
    <source>
        <dbReference type="SAM" id="MobiDB-lite"/>
    </source>
</evidence>
<dbReference type="InterPro" id="IPR050113">
    <property type="entry name" value="Ub_conjugating_enzyme"/>
</dbReference>
<evidence type="ECO:0000256" key="1">
    <source>
        <dbReference type="ARBA" id="ARBA00022679"/>
    </source>
</evidence>
<dbReference type="PROSITE" id="PS00183">
    <property type="entry name" value="UBC_1"/>
    <property type="match status" value="1"/>
</dbReference>
<feature type="compositionally biased region" description="Acidic residues" evidence="9">
    <location>
        <begin position="188"/>
        <end position="221"/>
    </location>
</feature>
<dbReference type="InterPro" id="IPR016135">
    <property type="entry name" value="UBQ-conjugating_enzyme/RWD"/>
</dbReference>
<dbReference type="Proteomes" id="UP000767238">
    <property type="component" value="Unassembled WGS sequence"/>
</dbReference>
<dbReference type="FunFam" id="3.10.110.10:FF:000063">
    <property type="entry name" value="CDC34p Ubiquitin-conjugating enzyme (E2)"/>
    <property type="match status" value="1"/>
</dbReference>
<comment type="similarity">
    <text evidence="8">Belongs to the ubiquitin-conjugating enzyme family.</text>
</comment>
<proteinExistence type="inferred from homology"/>
<dbReference type="InterPro" id="IPR000608">
    <property type="entry name" value="UBC"/>
</dbReference>
<dbReference type="OrthoDB" id="19692at2759"/>
<evidence type="ECO:0000313" key="11">
    <source>
        <dbReference type="EMBL" id="KAH0224750.1"/>
    </source>
</evidence>
<feature type="non-terminal residue" evidence="11">
    <location>
        <position position="221"/>
    </location>
</feature>
<keyword evidence="8" id="KW-0067">ATP-binding</keyword>
<evidence type="ECO:0000256" key="7">
    <source>
        <dbReference type="PROSITE-ProRule" id="PRU10133"/>
    </source>
</evidence>
<evidence type="ECO:0000256" key="6">
    <source>
        <dbReference type="ARBA" id="ARBA00042190"/>
    </source>
</evidence>
<keyword evidence="2 8" id="KW-0833">Ubl conjugation pathway</keyword>
<dbReference type="SUPFAM" id="SSF54495">
    <property type="entry name" value="UBC-like"/>
    <property type="match status" value="1"/>
</dbReference>
<comment type="caution">
    <text evidence="11">The sequence shown here is derived from an EMBL/GenBank/DDBJ whole genome shotgun (WGS) entry which is preliminary data.</text>
</comment>
<evidence type="ECO:0000256" key="2">
    <source>
        <dbReference type="ARBA" id="ARBA00022786"/>
    </source>
</evidence>
<evidence type="ECO:0000259" key="10">
    <source>
        <dbReference type="PROSITE" id="PS50127"/>
    </source>
</evidence>
<dbReference type="GO" id="GO:0016740">
    <property type="term" value="F:transferase activity"/>
    <property type="evidence" value="ECO:0007669"/>
    <property type="project" value="UniProtKB-KW"/>
</dbReference>
<evidence type="ECO:0000256" key="3">
    <source>
        <dbReference type="ARBA" id="ARBA00039884"/>
    </source>
</evidence>
<feature type="region of interest" description="Disordered" evidence="9">
    <location>
        <begin position="176"/>
        <end position="221"/>
    </location>
</feature>
<evidence type="ECO:0000313" key="12">
    <source>
        <dbReference type="Proteomes" id="UP000767238"/>
    </source>
</evidence>
<dbReference type="AlphaFoldDB" id="A0A9P8GJ29"/>
<reference evidence="11" key="2">
    <citation type="submission" date="2021-08" db="EMBL/GenBank/DDBJ databases">
        <authorList>
            <person name="Gostincar C."/>
            <person name="Sun X."/>
            <person name="Song Z."/>
            <person name="Gunde-Cimerman N."/>
        </authorList>
    </citation>
    <scope>NUCLEOTIDE SEQUENCE</scope>
    <source>
        <strain evidence="11">EXF-8016</strain>
    </source>
</reference>
<keyword evidence="1" id="KW-0808">Transferase</keyword>
<evidence type="ECO:0000256" key="5">
    <source>
        <dbReference type="ARBA" id="ARBA00042179"/>
    </source>
</evidence>
<accession>A0A9P8GJ29</accession>
<name>A0A9P8GJ29_AURME</name>
<feature type="domain" description="UBC core" evidence="10">
    <location>
        <begin position="1"/>
        <end position="159"/>
    </location>
</feature>
<evidence type="ECO:0000256" key="8">
    <source>
        <dbReference type="RuleBase" id="RU362109"/>
    </source>
</evidence>
<protein>
    <recommendedName>
        <fullName evidence="3">Ubiquitin-conjugating enzyme E2 2</fullName>
    </recommendedName>
    <alternativeName>
        <fullName evidence="5">E2 ubiquitin-conjugating enzyme 2</fullName>
    </alternativeName>
    <alternativeName>
        <fullName evidence="6">Ubiquitin carrier protein UBC2</fullName>
    </alternativeName>
    <alternativeName>
        <fullName evidence="4">Ubiquitin-protein ligase UBC2</fullName>
    </alternativeName>
</protein>
<sequence>MADKVLMNEFKALSKESWTNVELIGENIFSWHVALIVINPDSIYNGAYFKAKMTFPKNYPYSPPEFKFTRPMFHPNVYPDGKLCISILHPPGEDEMSGELAAERWSPIQRVESVLISILSLLDDAEPSSPANVDAGVMLRNNPEAYKQRARQDVEASKADIPEGFVMPTQHATYKPEVEDNLFSWSDSEVEDDFDNDSDAEMTFDEDDEDDEQEVASDSDD</sequence>
<gene>
    <name evidence="11" type="ORF">KCV03_g3371</name>
</gene>
<evidence type="ECO:0000256" key="4">
    <source>
        <dbReference type="ARBA" id="ARBA00041569"/>
    </source>
</evidence>
<dbReference type="Gene3D" id="3.10.110.10">
    <property type="entry name" value="Ubiquitin Conjugating Enzyme"/>
    <property type="match status" value="1"/>
</dbReference>
<reference evidence="11" key="1">
    <citation type="journal article" date="2021" name="J Fungi (Basel)">
        <title>Virulence traits and population genomics of the black yeast Aureobasidium melanogenum.</title>
        <authorList>
            <person name="Cernosa A."/>
            <person name="Sun X."/>
            <person name="Gostincar C."/>
            <person name="Fang C."/>
            <person name="Gunde-Cimerman N."/>
            <person name="Song Z."/>
        </authorList>
    </citation>
    <scope>NUCLEOTIDE SEQUENCE</scope>
    <source>
        <strain evidence="11">EXF-8016</strain>
    </source>
</reference>
<dbReference type="PANTHER" id="PTHR24067">
    <property type="entry name" value="UBIQUITIN-CONJUGATING ENZYME E2"/>
    <property type="match status" value="1"/>
</dbReference>
<feature type="active site" description="Glycyl thioester intermediate" evidence="7">
    <location>
        <position position="84"/>
    </location>
</feature>
<keyword evidence="8" id="KW-0547">Nucleotide-binding</keyword>